<organism evidence="1 2">
    <name type="scientific">Citricoccus nitrophenolicus</name>
    <dbReference type="NCBI Taxonomy" id="863575"/>
    <lineage>
        <taxon>Bacteria</taxon>
        <taxon>Bacillati</taxon>
        <taxon>Actinomycetota</taxon>
        <taxon>Actinomycetes</taxon>
        <taxon>Micrococcales</taxon>
        <taxon>Micrococcaceae</taxon>
        <taxon>Citricoccus</taxon>
    </lineage>
</organism>
<accession>A0ABV0IGS1</accession>
<gene>
    <name evidence="1" type="ORF">ABDK96_06705</name>
</gene>
<reference evidence="1 2" key="1">
    <citation type="submission" date="2024-05" db="EMBL/GenBank/DDBJ databases">
        <authorList>
            <person name="Yi C."/>
        </authorList>
    </citation>
    <scope>NUCLEOTIDE SEQUENCE [LARGE SCALE GENOMIC DNA]</scope>
    <source>
        <strain evidence="1 2">XS13</strain>
    </source>
</reference>
<comment type="caution">
    <text evidence="1">The sequence shown here is derived from an EMBL/GenBank/DDBJ whole genome shotgun (WGS) entry which is preliminary data.</text>
</comment>
<sequence length="79" mass="8599">MVLPEVISARFSITGTAQEPVLTMDCTVRPTRGPAVIERLSHTVVQDLEDLLQVEFVERHIDIRAGADDALDASRPAAS</sequence>
<dbReference type="Proteomes" id="UP001484097">
    <property type="component" value="Unassembled WGS sequence"/>
</dbReference>
<name>A0ABV0IGS1_9MICC</name>
<protein>
    <submittedName>
        <fullName evidence="1">Uncharacterized protein</fullName>
    </submittedName>
</protein>
<evidence type="ECO:0000313" key="1">
    <source>
        <dbReference type="EMBL" id="MEO9247365.1"/>
    </source>
</evidence>
<evidence type="ECO:0000313" key="2">
    <source>
        <dbReference type="Proteomes" id="UP001484097"/>
    </source>
</evidence>
<dbReference type="RefSeq" id="WP_309815551.1">
    <property type="nucleotide sequence ID" value="NZ_JBDXMX010000002.1"/>
</dbReference>
<dbReference type="EMBL" id="JBDXMX010000002">
    <property type="protein sequence ID" value="MEO9247365.1"/>
    <property type="molecule type" value="Genomic_DNA"/>
</dbReference>
<keyword evidence="2" id="KW-1185">Reference proteome</keyword>
<proteinExistence type="predicted"/>